<evidence type="ECO:0000256" key="1">
    <source>
        <dbReference type="SAM" id="Coils"/>
    </source>
</evidence>
<keyword evidence="3" id="KW-1133">Transmembrane helix</keyword>
<protein>
    <submittedName>
        <fullName evidence="4">Viral A-type inclusion protein</fullName>
    </submittedName>
</protein>
<feature type="compositionally biased region" description="Acidic residues" evidence="2">
    <location>
        <begin position="853"/>
        <end position="865"/>
    </location>
</feature>
<feature type="region of interest" description="Disordered" evidence="2">
    <location>
        <begin position="839"/>
        <end position="866"/>
    </location>
</feature>
<organism evidence="4 5">
    <name type="scientific">Reticulomyxa filosa</name>
    <dbReference type="NCBI Taxonomy" id="46433"/>
    <lineage>
        <taxon>Eukaryota</taxon>
        <taxon>Sar</taxon>
        <taxon>Rhizaria</taxon>
        <taxon>Retaria</taxon>
        <taxon>Foraminifera</taxon>
        <taxon>Monothalamids</taxon>
        <taxon>Reticulomyxidae</taxon>
        <taxon>Reticulomyxa</taxon>
    </lineage>
</organism>
<evidence type="ECO:0000256" key="3">
    <source>
        <dbReference type="SAM" id="Phobius"/>
    </source>
</evidence>
<dbReference type="AlphaFoldDB" id="X6NBI9"/>
<dbReference type="Proteomes" id="UP000023152">
    <property type="component" value="Unassembled WGS sequence"/>
</dbReference>
<sequence>MGLKTIKFFFLEKRGSILKFSANVISPNFLRTASFIALISAEENKVKDKTCTIQSEIASPRAISRDEKKKKKEKCNTNNNNSINNSNNNNKSRDEKKLPDVLPHHNNKNFSKLSDARLQQESQSSPHLSTFHLETLTRKSKDHKEVDFYVTRNDRFKSTSFFFVYIFDSKNNDEKKKKNFFIDALLQLNLQCASIHNFNNAAEQHLKIEKSKSSPTLARGDELKTIQFKALKPLTWEEHMVLADEYDYNKIVMKEILDQLKFESRDCASLLEHVVGRNDSIHNQLSSALRYEQNQIEIFKNQNQLLNKSATDLKMQLAGITGEYNNISQEIKAFNESQEKHHRSLQLFQKQATDAKLQFHEQVFLNHQQSSNLEDYINKQAKMVDHLCAQLHSHHQELAQYKGYSIYDLFVCNWTVLTPSECNANRLNDRSHRQHTPVDLNTVLFACSSKPRPDLASSLHQLQTTTNVVILIGLKHGINSSQIKSFSVRCKSPELVILSHRYNFIPKQFSCWFFFFFFWYVYTYFFFFFRKKKKKHVTQYNIQLEVHLAKEFPNRMVTVSTKFSEEQVLELYLRYAHVVNLSLNGSSFIVTFTSVADACIALINTHGKKTLKNIFRKKKKKVKDLLLYVLHYGMKQLTSGKAIETLDVAFVNDEKSLTFAPDFPDPEQLAKDIESKIRELANQLDFVENDLSLEYFPMEPKEKREKRLLLEEQMKPPNKSNTERLYAMVNDTKNRVDEAVKEIEILKQIAANLLEKEKKIEKLQRTIKTLEKRCGLFDEELKNCRQALIDSSLKYQALRRQKRLCRHVLGNSNSETAMNFGVSLSDGEIVSPRKKHLFGVDTHQQDQSNDGKEIDEDSDSSDNDSDGVVMKLKFKQMKAKAKQLQQQLASEQKQLDMYRNRRMTRPENLSDKENQRLNEWETQMVLLREEVDVKDKEMFTLRDDLSLARQMLEEMELKMKLHPIFSHSSGSLKGANTSVCLKELQSQADTKDKPIAELQAQLQPQPEGVMFVLDRTNLSGKEEKSRNEENIAIEEVNVENESLKKELDTLRMELENQTNKMKLMEEKFQSEVDGNKFFLQAFKKLTLYF</sequence>
<feature type="coiled-coil region" evidence="1">
    <location>
        <begin position="729"/>
        <end position="780"/>
    </location>
</feature>
<feature type="coiled-coil region" evidence="1">
    <location>
        <begin position="1026"/>
        <end position="1067"/>
    </location>
</feature>
<keyword evidence="1" id="KW-0175">Coiled coil</keyword>
<accession>X6NBI9</accession>
<gene>
    <name evidence="4" type="ORF">RFI_14506</name>
</gene>
<evidence type="ECO:0000313" key="5">
    <source>
        <dbReference type="Proteomes" id="UP000023152"/>
    </source>
</evidence>
<feature type="region of interest" description="Disordered" evidence="2">
    <location>
        <begin position="62"/>
        <end position="106"/>
    </location>
</feature>
<keyword evidence="3" id="KW-0812">Transmembrane</keyword>
<dbReference type="EMBL" id="ASPP01010544">
    <property type="protein sequence ID" value="ETO22687.1"/>
    <property type="molecule type" value="Genomic_DNA"/>
</dbReference>
<keyword evidence="5" id="KW-1185">Reference proteome</keyword>
<feature type="transmembrane region" description="Helical" evidence="3">
    <location>
        <begin position="512"/>
        <end position="529"/>
    </location>
</feature>
<evidence type="ECO:0000256" key="2">
    <source>
        <dbReference type="SAM" id="MobiDB-lite"/>
    </source>
</evidence>
<proteinExistence type="predicted"/>
<feature type="coiled-coil region" evidence="1">
    <location>
        <begin position="874"/>
        <end position="937"/>
    </location>
</feature>
<comment type="caution">
    <text evidence="4">The sequence shown here is derived from an EMBL/GenBank/DDBJ whole genome shotgun (WGS) entry which is preliminary data.</text>
</comment>
<feature type="compositionally biased region" description="Low complexity" evidence="2">
    <location>
        <begin position="76"/>
        <end position="90"/>
    </location>
</feature>
<evidence type="ECO:0000313" key="4">
    <source>
        <dbReference type="EMBL" id="ETO22687.1"/>
    </source>
</evidence>
<feature type="compositionally biased region" description="Basic and acidic residues" evidence="2">
    <location>
        <begin position="91"/>
        <end position="103"/>
    </location>
</feature>
<name>X6NBI9_RETFI</name>
<keyword evidence="3" id="KW-0472">Membrane</keyword>
<reference evidence="4 5" key="1">
    <citation type="journal article" date="2013" name="Curr. Biol.">
        <title>The Genome of the Foraminiferan Reticulomyxa filosa.</title>
        <authorList>
            <person name="Glockner G."/>
            <person name="Hulsmann N."/>
            <person name="Schleicher M."/>
            <person name="Noegel A.A."/>
            <person name="Eichinger L."/>
            <person name="Gallinger C."/>
            <person name="Pawlowski J."/>
            <person name="Sierra R."/>
            <person name="Euteneuer U."/>
            <person name="Pillet L."/>
            <person name="Moustafa A."/>
            <person name="Platzer M."/>
            <person name="Groth M."/>
            <person name="Szafranski K."/>
            <person name="Schliwa M."/>
        </authorList>
    </citation>
    <scope>NUCLEOTIDE SEQUENCE [LARGE SCALE GENOMIC DNA]</scope>
</reference>